<dbReference type="InterPro" id="IPR004960">
    <property type="entry name" value="LipA_acyltrans"/>
</dbReference>
<dbReference type="RefSeq" id="WP_102075388.1">
    <property type="nucleotide sequence ID" value="NZ_PDNW01000020.1"/>
</dbReference>
<dbReference type="CDD" id="cd07984">
    <property type="entry name" value="LPLAT_LABLAT-like"/>
    <property type="match status" value="1"/>
</dbReference>
<evidence type="ECO:0000256" key="3">
    <source>
        <dbReference type="ARBA" id="ARBA00022519"/>
    </source>
</evidence>
<evidence type="ECO:0000256" key="1">
    <source>
        <dbReference type="ARBA" id="ARBA00004533"/>
    </source>
</evidence>
<dbReference type="GO" id="GO:0016746">
    <property type="term" value="F:acyltransferase activity"/>
    <property type="evidence" value="ECO:0007669"/>
    <property type="project" value="UniProtKB-KW"/>
</dbReference>
<keyword evidence="6 7" id="KW-0012">Acyltransferase</keyword>
<dbReference type="Pfam" id="PF03279">
    <property type="entry name" value="Lip_A_acyltrans"/>
    <property type="match status" value="1"/>
</dbReference>
<evidence type="ECO:0000256" key="6">
    <source>
        <dbReference type="ARBA" id="ARBA00023315"/>
    </source>
</evidence>
<accession>A0A2N4U0C7</accession>
<dbReference type="GO" id="GO:0005886">
    <property type="term" value="C:plasma membrane"/>
    <property type="evidence" value="ECO:0007669"/>
    <property type="project" value="UniProtKB-SubCell"/>
</dbReference>
<keyword evidence="2" id="KW-1003">Cell membrane</keyword>
<dbReference type="PIRSF" id="PIRSF026649">
    <property type="entry name" value="MsbB"/>
    <property type="match status" value="1"/>
</dbReference>
<dbReference type="AlphaFoldDB" id="A0A2N4U0C7"/>
<organism evidence="7 8">
    <name type="scientific">Pollutimonas subterranea</name>
    <dbReference type="NCBI Taxonomy" id="2045210"/>
    <lineage>
        <taxon>Bacteria</taxon>
        <taxon>Pseudomonadati</taxon>
        <taxon>Pseudomonadota</taxon>
        <taxon>Betaproteobacteria</taxon>
        <taxon>Burkholderiales</taxon>
        <taxon>Alcaligenaceae</taxon>
        <taxon>Pollutimonas</taxon>
    </lineage>
</organism>
<keyword evidence="5" id="KW-0472">Membrane</keyword>
<keyword evidence="4 7" id="KW-0808">Transferase</keyword>
<evidence type="ECO:0000256" key="2">
    <source>
        <dbReference type="ARBA" id="ARBA00022475"/>
    </source>
</evidence>
<keyword evidence="3" id="KW-0997">Cell inner membrane</keyword>
<keyword evidence="8" id="KW-1185">Reference proteome</keyword>
<protein>
    <submittedName>
        <fullName evidence="7">Lipid A biosynthesis lauroyl acyltransferase</fullName>
    </submittedName>
</protein>
<dbReference type="EMBL" id="PDNW01000020">
    <property type="protein sequence ID" value="PLC48464.1"/>
    <property type="molecule type" value="Genomic_DNA"/>
</dbReference>
<dbReference type="NCBIfam" id="NF005399">
    <property type="entry name" value="PRK06946.1"/>
    <property type="match status" value="1"/>
</dbReference>
<dbReference type="PANTHER" id="PTHR30606:SF9">
    <property type="entry name" value="LIPID A BIOSYNTHESIS LAUROYLTRANSFERASE"/>
    <property type="match status" value="1"/>
</dbReference>
<gene>
    <name evidence="7" type="ORF">CR159_18200</name>
</gene>
<comment type="subcellular location">
    <subcellularLocation>
        <location evidence="1">Cell inner membrane</location>
    </subcellularLocation>
</comment>
<evidence type="ECO:0000256" key="4">
    <source>
        <dbReference type="ARBA" id="ARBA00022679"/>
    </source>
</evidence>
<reference evidence="7 8" key="1">
    <citation type="submission" date="2017-10" db="EMBL/GenBank/DDBJ databases">
        <title>Two draft genome sequences of Pusillimonas sp. strains isolated from a nitrate- and radionuclide-contaminated groundwater in Russia.</title>
        <authorList>
            <person name="Grouzdev D.S."/>
            <person name="Tourova T.P."/>
            <person name="Goeva M.A."/>
            <person name="Babich T.L."/>
            <person name="Sokolova D.S."/>
            <person name="Abdullin R."/>
            <person name="Poltaraus A.B."/>
            <person name="Toshchakov S.V."/>
            <person name="Nazina T.N."/>
        </authorList>
    </citation>
    <scope>NUCLEOTIDE SEQUENCE [LARGE SCALE GENOMIC DNA]</scope>
    <source>
        <strain evidence="7 8">JR1/69-3-13</strain>
    </source>
</reference>
<dbReference type="Proteomes" id="UP000234190">
    <property type="component" value="Unassembled WGS sequence"/>
</dbReference>
<dbReference type="OrthoDB" id="9803456at2"/>
<proteinExistence type="predicted"/>
<evidence type="ECO:0000256" key="5">
    <source>
        <dbReference type="ARBA" id="ARBA00023136"/>
    </source>
</evidence>
<evidence type="ECO:0000313" key="8">
    <source>
        <dbReference type="Proteomes" id="UP000234190"/>
    </source>
</evidence>
<comment type="caution">
    <text evidence="7">The sequence shown here is derived from an EMBL/GenBank/DDBJ whole genome shotgun (WGS) entry which is preliminary data.</text>
</comment>
<name>A0A2N4U0C7_9BURK</name>
<dbReference type="PANTHER" id="PTHR30606">
    <property type="entry name" value="LIPID A BIOSYNTHESIS LAUROYL ACYLTRANSFERASE"/>
    <property type="match status" value="1"/>
</dbReference>
<dbReference type="GO" id="GO:0009247">
    <property type="term" value="P:glycolipid biosynthetic process"/>
    <property type="evidence" value="ECO:0007669"/>
    <property type="project" value="UniProtKB-ARBA"/>
</dbReference>
<evidence type="ECO:0000313" key="7">
    <source>
        <dbReference type="EMBL" id="PLC48464.1"/>
    </source>
</evidence>
<sequence>MKNRIQNTFTSSLLRGLSALPYELVARTGEGLGSLLYLIPGKRKHILHTNLRLCFPEQNDSQREQLARSTFRHVIRSYLERGVQWYGSAKVLSKLVTLESAIELKDNYEQPTIFLGFHFAAIEAGCMYYSTLHPVASIYTPMSDQATDTISREQRGRFGTEMIPRNGSAREILKVLKSGKPIMLAADMDFGLRDSVFVPFFGVQACTLTAVSRLARLAGARVVPFITGVSPGYLGYKLNIFKALDNFPCGDPAEDALRMNQFLEEQVRLTPEQYYWVHRRFKRRPAGEAAVY</sequence>